<evidence type="ECO:0000256" key="4">
    <source>
        <dbReference type="SAM" id="MobiDB-lite"/>
    </source>
</evidence>
<proteinExistence type="predicted"/>
<dbReference type="GO" id="GO:0002764">
    <property type="term" value="P:immune response-regulating signaling pathway"/>
    <property type="evidence" value="ECO:0007669"/>
    <property type="project" value="TreeGrafter"/>
</dbReference>
<dbReference type="Pfam" id="PF13895">
    <property type="entry name" value="Ig_2"/>
    <property type="match status" value="1"/>
</dbReference>
<name>A0A674ISJ8_9SAUR</name>
<evidence type="ECO:0000256" key="3">
    <source>
        <dbReference type="ARBA" id="ARBA00023319"/>
    </source>
</evidence>
<dbReference type="Proteomes" id="UP000472274">
    <property type="component" value="Unplaced"/>
</dbReference>
<keyword evidence="2" id="KW-1015">Disulfide bond</keyword>
<reference evidence="5" key="2">
    <citation type="submission" date="2025-09" db="UniProtKB">
        <authorList>
            <consortium name="Ensembl"/>
        </authorList>
    </citation>
    <scope>IDENTIFICATION</scope>
</reference>
<keyword evidence="3" id="KW-0393">Immunoglobulin domain</keyword>
<keyword evidence="1" id="KW-0732">Signal</keyword>
<evidence type="ECO:0000313" key="5">
    <source>
        <dbReference type="Ensembl" id="ENSTMTP00000012491.1"/>
    </source>
</evidence>
<dbReference type="Ensembl" id="ENSTMTT00000012923.1">
    <property type="protein sequence ID" value="ENSTMTP00000012491.1"/>
    <property type="gene ID" value="ENSTMTG00000009033.1"/>
</dbReference>
<dbReference type="SUPFAM" id="SSF48726">
    <property type="entry name" value="Immunoglobulin"/>
    <property type="match status" value="1"/>
</dbReference>
<evidence type="ECO:0000256" key="1">
    <source>
        <dbReference type="ARBA" id="ARBA00022729"/>
    </source>
</evidence>
<feature type="region of interest" description="Disordered" evidence="4">
    <location>
        <begin position="116"/>
        <end position="221"/>
    </location>
</feature>
<keyword evidence="6" id="KW-1185">Reference proteome</keyword>
<dbReference type="InterPro" id="IPR036179">
    <property type="entry name" value="Ig-like_dom_sf"/>
</dbReference>
<organism evidence="5 6">
    <name type="scientific">Terrapene triunguis</name>
    <name type="common">Three-toed box turtle</name>
    <dbReference type="NCBI Taxonomy" id="2587831"/>
    <lineage>
        <taxon>Eukaryota</taxon>
        <taxon>Metazoa</taxon>
        <taxon>Chordata</taxon>
        <taxon>Craniata</taxon>
        <taxon>Vertebrata</taxon>
        <taxon>Euteleostomi</taxon>
        <taxon>Archelosauria</taxon>
        <taxon>Testudinata</taxon>
        <taxon>Testudines</taxon>
        <taxon>Cryptodira</taxon>
        <taxon>Durocryptodira</taxon>
        <taxon>Testudinoidea</taxon>
        <taxon>Emydidae</taxon>
        <taxon>Terrapene</taxon>
    </lineage>
</organism>
<protein>
    <submittedName>
        <fullName evidence="5">Uncharacterized protein</fullName>
    </submittedName>
</protein>
<dbReference type="InterPro" id="IPR013783">
    <property type="entry name" value="Ig-like_fold"/>
</dbReference>
<reference evidence="5" key="1">
    <citation type="submission" date="2025-08" db="UniProtKB">
        <authorList>
            <consortium name="Ensembl"/>
        </authorList>
    </citation>
    <scope>IDENTIFICATION</scope>
</reference>
<dbReference type="InterPro" id="IPR050412">
    <property type="entry name" value="Ig-like_Receptors_ImmuneReg"/>
</dbReference>
<sequence>TPSISLSPTGITTPGADVTIRCQGQRRDVRFFLHKAGDLNPQQHVDPAGDGAEFLIPTVGQQHGGNYSCSYRPRSEPFVSSQPSDPVQLVIAGEGPGSTSPLPAGPSEGRHLMGCSEPGSAQSPRTRLDRGRGQCHWGVPQPGGAAAPGDSGPRKGGSCPQGELQSRDLSKGMLPRLLPLWGRTEESGPRGNCRAGTVSSHKPPSPGLTVTIDAESRAEVK</sequence>
<dbReference type="FunFam" id="2.60.40.10:FF:000049">
    <property type="entry name" value="Leukocyte immunoglobulin-like receptor subfamily B member 1"/>
    <property type="match status" value="1"/>
</dbReference>
<evidence type="ECO:0000313" key="6">
    <source>
        <dbReference type="Proteomes" id="UP000472274"/>
    </source>
</evidence>
<dbReference type="PANTHER" id="PTHR11738">
    <property type="entry name" value="MHC CLASS I NK CELL RECEPTOR"/>
    <property type="match status" value="1"/>
</dbReference>
<dbReference type="Gene3D" id="2.60.40.10">
    <property type="entry name" value="Immunoglobulins"/>
    <property type="match status" value="1"/>
</dbReference>
<feature type="compositionally biased region" description="Low complexity" evidence="4">
    <location>
        <begin position="138"/>
        <end position="151"/>
    </location>
</feature>
<dbReference type="GeneTree" id="ENSGT01150000286974"/>
<dbReference type="AlphaFoldDB" id="A0A674ISJ8"/>
<accession>A0A674ISJ8</accession>
<dbReference type="InParanoid" id="A0A674ISJ8"/>
<evidence type="ECO:0000256" key="2">
    <source>
        <dbReference type="ARBA" id="ARBA00023157"/>
    </source>
</evidence>
<dbReference type="PANTHER" id="PTHR11738:SF186">
    <property type="entry name" value="OSTEOCLAST-ASSOCIATED IMMUNOGLOBULIN-LIKE RECEPTOR"/>
    <property type="match status" value="1"/>
</dbReference>